<keyword evidence="1" id="KW-1133">Transmembrane helix</keyword>
<keyword evidence="1" id="KW-0812">Transmembrane</keyword>
<accession>A0A9P7EYG7</accession>
<name>A0A9P7EYG7_9AGAM</name>
<feature type="transmembrane region" description="Helical" evidence="1">
    <location>
        <begin position="21"/>
        <end position="46"/>
    </location>
</feature>
<dbReference type="EMBL" id="JABBWM010000074">
    <property type="protein sequence ID" value="KAG2095449.1"/>
    <property type="molecule type" value="Genomic_DNA"/>
</dbReference>
<evidence type="ECO:0000313" key="2">
    <source>
        <dbReference type="EMBL" id="KAG2095449.1"/>
    </source>
</evidence>
<dbReference type="GeneID" id="64691871"/>
<dbReference type="AlphaFoldDB" id="A0A9P7EYG7"/>
<organism evidence="2 3">
    <name type="scientific">Suillus discolor</name>
    <dbReference type="NCBI Taxonomy" id="1912936"/>
    <lineage>
        <taxon>Eukaryota</taxon>
        <taxon>Fungi</taxon>
        <taxon>Dikarya</taxon>
        <taxon>Basidiomycota</taxon>
        <taxon>Agaricomycotina</taxon>
        <taxon>Agaricomycetes</taxon>
        <taxon>Agaricomycetidae</taxon>
        <taxon>Boletales</taxon>
        <taxon>Suillineae</taxon>
        <taxon>Suillaceae</taxon>
        <taxon>Suillus</taxon>
    </lineage>
</organism>
<keyword evidence="3" id="KW-1185">Reference proteome</keyword>
<reference evidence="2" key="1">
    <citation type="journal article" date="2020" name="New Phytol.">
        <title>Comparative genomics reveals dynamic genome evolution in host specialist ectomycorrhizal fungi.</title>
        <authorList>
            <person name="Lofgren L.A."/>
            <person name="Nguyen N.H."/>
            <person name="Vilgalys R."/>
            <person name="Ruytinx J."/>
            <person name="Liao H.L."/>
            <person name="Branco S."/>
            <person name="Kuo A."/>
            <person name="LaButti K."/>
            <person name="Lipzen A."/>
            <person name="Andreopoulos W."/>
            <person name="Pangilinan J."/>
            <person name="Riley R."/>
            <person name="Hundley H."/>
            <person name="Na H."/>
            <person name="Barry K."/>
            <person name="Grigoriev I.V."/>
            <person name="Stajich J.E."/>
            <person name="Kennedy P.G."/>
        </authorList>
    </citation>
    <scope>NUCLEOTIDE SEQUENCE</scope>
    <source>
        <strain evidence="2">FC423</strain>
    </source>
</reference>
<sequence length="77" mass="8540">MAAMLGIVMIARLYAMYQGSRIMLIFLVIIFLAVNIACGVIAGIVLKHFVGDVWIISGTYMCNTKYEGDYQLLTSMV</sequence>
<evidence type="ECO:0000313" key="3">
    <source>
        <dbReference type="Proteomes" id="UP000823399"/>
    </source>
</evidence>
<dbReference type="RefSeq" id="XP_041287874.1">
    <property type="nucleotide sequence ID" value="XM_041429612.1"/>
</dbReference>
<dbReference type="Proteomes" id="UP000823399">
    <property type="component" value="Unassembled WGS sequence"/>
</dbReference>
<evidence type="ECO:0000256" key="1">
    <source>
        <dbReference type="SAM" id="Phobius"/>
    </source>
</evidence>
<keyword evidence="1" id="KW-0472">Membrane</keyword>
<dbReference type="OrthoDB" id="2686647at2759"/>
<proteinExistence type="predicted"/>
<protein>
    <submittedName>
        <fullName evidence="2">Uncharacterized protein</fullName>
    </submittedName>
</protein>
<gene>
    <name evidence="2" type="ORF">F5147DRAFT_400679</name>
</gene>
<comment type="caution">
    <text evidence="2">The sequence shown here is derived from an EMBL/GenBank/DDBJ whole genome shotgun (WGS) entry which is preliminary data.</text>
</comment>